<dbReference type="SUPFAM" id="SSF57716">
    <property type="entry name" value="Glucocorticoid receptor-like (DNA-binding domain)"/>
    <property type="match status" value="1"/>
</dbReference>
<evidence type="ECO:0000259" key="6">
    <source>
        <dbReference type="Pfam" id="PF21157"/>
    </source>
</evidence>
<evidence type="ECO:0000313" key="8">
    <source>
        <dbReference type="Proteomes" id="UP000236416"/>
    </source>
</evidence>
<dbReference type="Proteomes" id="UP000236416">
    <property type="component" value="Unassembled WGS sequence"/>
</dbReference>
<evidence type="ECO:0000259" key="5">
    <source>
        <dbReference type="Pfam" id="PF01258"/>
    </source>
</evidence>
<dbReference type="SUPFAM" id="SSF109635">
    <property type="entry name" value="DnaK suppressor protein DksA, alpha-hairpin domain"/>
    <property type="match status" value="1"/>
</dbReference>
<proteinExistence type="predicted"/>
<feature type="domain" description="DnaK suppressor protein DksA N-terminal" evidence="6">
    <location>
        <begin position="21"/>
        <end position="89"/>
    </location>
</feature>
<evidence type="ECO:0000256" key="4">
    <source>
        <dbReference type="PROSITE-ProRule" id="PRU00510"/>
    </source>
</evidence>
<keyword evidence="3" id="KW-0862">Zinc</keyword>
<feature type="domain" description="Zinc finger DksA/TraR C4-type" evidence="5">
    <location>
        <begin position="92"/>
        <end position="126"/>
    </location>
</feature>
<organism evidence="7 8">
    <name type="scientific">Chromobacterium sinusclupearum</name>
    <dbReference type="NCBI Taxonomy" id="2077146"/>
    <lineage>
        <taxon>Bacteria</taxon>
        <taxon>Pseudomonadati</taxon>
        <taxon>Pseudomonadota</taxon>
        <taxon>Betaproteobacteria</taxon>
        <taxon>Neisseriales</taxon>
        <taxon>Chromobacteriaceae</taxon>
        <taxon>Chromobacterium</taxon>
    </lineage>
</organism>
<dbReference type="InterPro" id="IPR000962">
    <property type="entry name" value="Znf_DskA_TraR"/>
</dbReference>
<gene>
    <name evidence="7" type="ORF">C2134_15770</name>
</gene>
<evidence type="ECO:0000256" key="1">
    <source>
        <dbReference type="ARBA" id="ARBA00022723"/>
    </source>
</evidence>
<dbReference type="GO" id="GO:0008270">
    <property type="term" value="F:zinc ion binding"/>
    <property type="evidence" value="ECO:0007669"/>
    <property type="project" value="UniProtKB-KW"/>
</dbReference>
<accession>A0A2K4MJT7</accession>
<evidence type="ECO:0000256" key="2">
    <source>
        <dbReference type="ARBA" id="ARBA00022771"/>
    </source>
</evidence>
<keyword evidence="2" id="KW-0863">Zinc-finger</keyword>
<dbReference type="EMBL" id="PPTF01000073">
    <property type="protein sequence ID" value="POA97302.1"/>
    <property type="molecule type" value="Genomic_DNA"/>
</dbReference>
<protein>
    <submittedName>
        <fullName evidence="7">RNA polymerase-binding protein DksA</fullName>
    </submittedName>
</protein>
<feature type="zinc finger region" description="dksA C4-type" evidence="4">
    <location>
        <begin position="97"/>
        <end position="121"/>
    </location>
</feature>
<dbReference type="AlphaFoldDB" id="A0A2K4MJT7"/>
<keyword evidence="8" id="KW-1185">Reference proteome</keyword>
<dbReference type="Pfam" id="PF21157">
    <property type="entry name" value="DksA_N"/>
    <property type="match status" value="1"/>
</dbReference>
<reference evidence="7 8" key="1">
    <citation type="submission" date="2018-01" db="EMBL/GenBank/DDBJ databases">
        <title>Genomic Sequence of Chromobacterium MWU13-2610 from wild cranberry bogs within the Cape Cod National Seashore.</title>
        <authorList>
            <person name="O'Hara-Hanley K."/>
            <person name="Soby S."/>
            <person name="Harrison A."/>
        </authorList>
    </citation>
    <scope>NUCLEOTIDE SEQUENCE [LARGE SCALE GENOMIC DNA]</scope>
    <source>
        <strain evidence="7 8">MWU13-2610</strain>
    </source>
</reference>
<name>A0A2K4MJT7_9NEIS</name>
<evidence type="ECO:0000256" key="3">
    <source>
        <dbReference type="ARBA" id="ARBA00022833"/>
    </source>
</evidence>
<dbReference type="InterPro" id="IPR048489">
    <property type="entry name" value="DksA_N"/>
</dbReference>
<dbReference type="Pfam" id="PF01258">
    <property type="entry name" value="zf-dskA_traR"/>
    <property type="match status" value="1"/>
</dbReference>
<dbReference type="PANTHER" id="PTHR33823:SF2">
    <property type="entry name" value="RNA POLYMERASE-BINDING TRANSCRIPTION FACTOR DKSA"/>
    <property type="match status" value="1"/>
</dbReference>
<keyword evidence="1" id="KW-0479">Metal-binding</keyword>
<dbReference type="RefSeq" id="WP_053006844.1">
    <property type="nucleotide sequence ID" value="NZ_PPTF01000073.1"/>
</dbReference>
<dbReference type="PANTHER" id="PTHR33823">
    <property type="entry name" value="RNA POLYMERASE-BINDING TRANSCRIPTION FACTOR DKSA-RELATED"/>
    <property type="match status" value="1"/>
</dbReference>
<dbReference type="Gene3D" id="1.20.120.910">
    <property type="entry name" value="DksA, coiled-coil domain"/>
    <property type="match status" value="1"/>
</dbReference>
<dbReference type="PROSITE" id="PS51128">
    <property type="entry name" value="ZF_DKSA_2"/>
    <property type="match status" value="1"/>
</dbReference>
<comment type="caution">
    <text evidence="7">The sequence shown here is derived from an EMBL/GenBank/DDBJ whole genome shotgun (WGS) entry which is preliminary data.</text>
</comment>
<dbReference type="InterPro" id="IPR037187">
    <property type="entry name" value="DnaK_N"/>
</dbReference>
<evidence type="ECO:0000313" key="7">
    <source>
        <dbReference type="EMBL" id="POA97302.1"/>
    </source>
</evidence>
<sequence length="132" mass="14803">MTDTSSSAPSAVDHSLSPQQLMALEAELLQARDALLRASRETERHLQSFLAISDADERGQQAEEHRMDLTVQEREKLQLQRIDQALQRIRDGSYGYCAVSGEPIGIDRLKAQPTATLSRAAQEKLEAWQKRS</sequence>